<feature type="transmembrane region" description="Helical" evidence="1">
    <location>
        <begin position="23"/>
        <end position="43"/>
    </location>
</feature>
<feature type="transmembrane region" description="Helical" evidence="1">
    <location>
        <begin position="72"/>
        <end position="96"/>
    </location>
</feature>
<gene>
    <name evidence="2" type="ORF">F8237_28710</name>
</gene>
<dbReference type="EMBL" id="CP044543">
    <property type="protein sequence ID" value="QFI76031.1"/>
    <property type="molecule type" value="Genomic_DNA"/>
</dbReference>
<evidence type="ECO:0000313" key="3">
    <source>
        <dbReference type="Proteomes" id="UP000325641"/>
    </source>
</evidence>
<keyword evidence="1" id="KW-1133">Transmembrane helix</keyword>
<proteinExistence type="predicted"/>
<keyword evidence="1" id="KW-0812">Transmembrane</keyword>
<dbReference type="RefSeq" id="WP_151649547.1">
    <property type="nucleotide sequence ID" value="NZ_CP044543.1"/>
</dbReference>
<reference evidence="3" key="1">
    <citation type="submission" date="2019-10" db="EMBL/GenBank/DDBJ databases">
        <title>Complete Genome Sequence of Bradyrhizobium betae type strain PL7HG1T.</title>
        <authorList>
            <person name="Bromfield E.S.P."/>
            <person name="Cloutier S."/>
        </authorList>
    </citation>
    <scope>NUCLEOTIDE SEQUENCE [LARGE SCALE GENOMIC DNA]</scope>
    <source>
        <strain evidence="3">PL7HG1</strain>
    </source>
</reference>
<organism evidence="2 3">
    <name type="scientific">Bradyrhizobium betae</name>
    <dbReference type="NCBI Taxonomy" id="244734"/>
    <lineage>
        <taxon>Bacteria</taxon>
        <taxon>Pseudomonadati</taxon>
        <taxon>Pseudomonadota</taxon>
        <taxon>Alphaproteobacteria</taxon>
        <taxon>Hyphomicrobiales</taxon>
        <taxon>Nitrobacteraceae</taxon>
        <taxon>Bradyrhizobium</taxon>
    </lineage>
</organism>
<feature type="transmembrane region" description="Helical" evidence="1">
    <location>
        <begin position="158"/>
        <end position="178"/>
    </location>
</feature>
<dbReference type="KEGG" id="bbet:F8237_28710"/>
<evidence type="ECO:0000313" key="2">
    <source>
        <dbReference type="EMBL" id="QFI76031.1"/>
    </source>
</evidence>
<sequence length="188" mass="20328">MSVIAFPYPAPVAPNRLRRIGRIVAVGALVCVAGAVLAVPLLWSSDEMLWHWIATQSPLGARPFTLNFGTRFAGALISMIGLAPVLYALLELSMLFSRFARGEVFVTGNAWRIRRMGLALIVNALISPLVQMLTTINLTRANVQGGLVVMFGIEQSQVLSVLSGLALVAFATVMADAVRVWHENSEII</sequence>
<protein>
    <submittedName>
        <fullName evidence="2">DUF2975 domain-containing protein</fullName>
    </submittedName>
</protein>
<keyword evidence="1" id="KW-0472">Membrane</keyword>
<accession>A0A5P6PCJ9</accession>
<feature type="transmembrane region" description="Helical" evidence="1">
    <location>
        <begin position="117"/>
        <end position="138"/>
    </location>
</feature>
<dbReference type="InterPro" id="IPR021354">
    <property type="entry name" value="DUF2975"/>
</dbReference>
<evidence type="ECO:0000256" key="1">
    <source>
        <dbReference type="SAM" id="Phobius"/>
    </source>
</evidence>
<name>A0A5P6PCJ9_9BRAD</name>
<dbReference type="OrthoDB" id="8230109at2"/>
<dbReference type="Proteomes" id="UP000325641">
    <property type="component" value="Chromosome"/>
</dbReference>
<dbReference type="Pfam" id="PF11188">
    <property type="entry name" value="DUF2975"/>
    <property type="match status" value="1"/>
</dbReference>
<dbReference type="AlphaFoldDB" id="A0A5P6PCJ9"/>